<evidence type="ECO:0000313" key="3">
    <source>
        <dbReference type="Proteomes" id="UP000556329"/>
    </source>
</evidence>
<reference evidence="2 3" key="1">
    <citation type="submission" date="2020-08" db="EMBL/GenBank/DDBJ databases">
        <title>Genomic Encyclopedia of Type Strains, Phase IV (KMG-IV): sequencing the most valuable type-strain genomes for metagenomic binning, comparative biology and taxonomic classification.</title>
        <authorList>
            <person name="Goeker M."/>
        </authorList>
    </citation>
    <scope>NUCLEOTIDE SEQUENCE [LARGE SCALE GENOMIC DNA]</scope>
    <source>
        <strain evidence="2 3">DSM 100039</strain>
    </source>
</reference>
<keyword evidence="3" id="KW-1185">Reference proteome</keyword>
<dbReference type="Proteomes" id="UP000556329">
    <property type="component" value="Unassembled WGS sequence"/>
</dbReference>
<dbReference type="PANTHER" id="PTHR22674">
    <property type="entry name" value="NTPASE, KAP FAMILY P-LOOP DOMAIN-CONTAINING 1"/>
    <property type="match status" value="1"/>
</dbReference>
<proteinExistence type="predicted"/>
<feature type="domain" description="KAP NTPase" evidence="1">
    <location>
        <begin position="25"/>
        <end position="322"/>
    </location>
</feature>
<dbReference type="InterPro" id="IPR027417">
    <property type="entry name" value="P-loop_NTPase"/>
</dbReference>
<dbReference type="Pfam" id="PF07693">
    <property type="entry name" value="KAP_NTPase"/>
    <property type="match status" value="1"/>
</dbReference>
<comment type="caution">
    <text evidence="2">The sequence shown here is derived from an EMBL/GenBank/DDBJ whole genome shotgun (WGS) entry which is preliminary data.</text>
</comment>
<dbReference type="SUPFAM" id="SSF52540">
    <property type="entry name" value="P-loop containing nucleoside triphosphate hydrolases"/>
    <property type="match status" value="1"/>
</dbReference>
<accession>A0A841PVX3</accession>
<gene>
    <name evidence="2" type="ORF">HNQ71_007001</name>
</gene>
<dbReference type="Gene3D" id="3.40.50.300">
    <property type="entry name" value="P-loop containing nucleotide triphosphate hydrolases"/>
    <property type="match status" value="1"/>
</dbReference>
<name>A0A841PVX3_9HYPH</name>
<dbReference type="RefSeq" id="WP_184879310.1">
    <property type="nucleotide sequence ID" value="NZ_JACHEF010000018.1"/>
</dbReference>
<evidence type="ECO:0000313" key="2">
    <source>
        <dbReference type="EMBL" id="MBB6414292.1"/>
    </source>
</evidence>
<dbReference type="PANTHER" id="PTHR22674:SF6">
    <property type="entry name" value="NTPASE KAP FAMILY P-LOOP DOMAIN-CONTAINING PROTEIN 1"/>
    <property type="match status" value="1"/>
</dbReference>
<dbReference type="InterPro" id="IPR011646">
    <property type="entry name" value="KAP_P-loop"/>
</dbReference>
<dbReference type="AlphaFoldDB" id="A0A841PVX3"/>
<dbReference type="InterPro" id="IPR052754">
    <property type="entry name" value="NTPase_KAP_P-loop"/>
</dbReference>
<dbReference type="EMBL" id="JACHEF010000018">
    <property type="protein sequence ID" value="MBB6414292.1"/>
    <property type="molecule type" value="Genomic_DNA"/>
</dbReference>
<sequence length="735" mass="81850">MKRTDHSVRGDRALDDGDEDKLGFREVAKRIAVSLVDRASEDGLVVGLEGAWGSGKSSLLYLVGEELENLPLSRRPTVIHFRPWLIGNRDALISSLFTELSNQLDQAALAAGDATKISIKKAKEAGEALQAFMSGLSKAGGLVEFVGDITGVGPLKYAGTGIKVVGDAVAGKKAPPQLASLKDKLVKSLRDLGHRFVVTIDDIDRLEPAEILETLRLVKSVIDLPNMIYLLCYDSEVLAHSVQEAASVQDGGAFLEKIVQLTVMVPKPEAFQLRQWFAEELQQIASVKDDDERERLRQVIDYEGGRRLRTPRSVVRTLDAIRFFWPPLRDIHADLADLVWLQLIKDGNPSLYRWIEAYCGSAAALSLGTARIDDAEKNLQSASLEAAAGKSAFDDHMYRHVFASQVPGLTPSFAKDDSPFQLFEKVDDRKRDIAIRKRRLASPDHYRLYFAMASPSHALTQADFDAMWRALASGPQEASALLLALHAQRATGLLSKCDLMVERIKGGAYEILDVPQSRNLLLALGNSMDEAFRLRPFDGFAFNSLWDRTLPLIRLVSTRLTPAVRDRTTNEMFESGRAIGWLTFVFRREVFAHGRYGDQDRPAGDWLLVSERQLDAAMRIMLKRYKAMAVAEILQSRSPLSLLYAWLQAGDAKGPRRKLAAHIKSNEGLLQVLKGLTSQINSSDRGTFDVLKKQDIEPFMDFEDVTRRLTILASKPKFKSSATEMLELIKDGDRY</sequence>
<evidence type="ECO:0000259" key="1">
    <source>
        <dbReference type="Pfam" id="PF07693"/>
    </source>
</evidence>
<protein>
    <recommendedName>
        <fullName evidence="1">KAP NTPase domain-containing protein</fullName>
    </recommendedName>
</protein>
<organism evidence="2 3">
    <name type="scientific">Mesorhizobium sangaii</name>
    <dbReference type="NCBI Taxonomy" id="505389"/>
    <lineage>
        <taxon>Bacteria</taxon>
        <taxon>Pseudomonadati</taxon>
        <taxon>Pseudomonadota</taxon>
        <taxon>Alphaproteobacteria</taxon>
        <taxon>Hyphomicrobiales</taxon>
        <taxon>Phyllobacteriaceae</taxon>
        <taxon>Mesorhizobium</taxon>
    </lineage>
</organism>